<comment type="similarity">
    <text evidence="1 4">Belongs to the glycosyl hydrolase 28 family.</text>
</comment>
<name>A0A7W7FXF7_9PSEU</name>
<dbReference type="AlphaFoldDB" id="A0A7W7FXF7"/>
<dbReference type="PROSITE" id="PS51318">
    <property type="entry name" value="TAT"/>
    <property type="match status" value="1"/>
</dbReference>
<dbReference type="RefSeq" id="WP_185007343.1">
    <property type="nucleotide sequence ID" value="NZ_BAAAUI010000054.1"/>
</dbReference>
<keyword evidence="3 4" id="KW-0326">Glycosidase</keyword>
<keyword evidence="2 4" id="KW-0378">Hydrolase</keyword>
<dbReference type="GO" id="GO:0004650">
    <property type="term" value="F:polygalacturonase activity"/>
    <property type="evidence" value="ECO:0007669"/>
    <property type="project" value="InterPro"/>
</dbReference>
<dbReference type="InterPro" id="IPR051801">
    <property type="entry name" value="GH28_Enzymes"/>
</dbReference>
<feature type="chain" id="PRO_5030803488" evidence="5">
    <location>
        <begin position="30"/>
        <end position="486"/>
    </location>
</feature>
<evidence type="ECO:0000256" key="3">
    <source>
        <dbReference type="ARBA" id="ARBA00023295"/>
    </source>
</evidence>
<evidence type="ECO:0000313" key="6">
    <source>
        <dbReference type="EMBL" id="MBB4681065.1"/>
    </source>
</evidence>
<dbReference type="Proteomes" id="UP000533598">
    <property type="component" value="Unassembled WGS sequence"/>
</dbReference>
<dbReference type="Gene3D" id="2.160.20.10">
    <property type="entry name" value="Single-stranded right-handed beta-helix, Pectin lyase-like"/>
    <property type="match status" value="1"/>
</dbReference>
<protein>
    <submittedName>
        <fullName evidence="6">Polygalacturonase</fullName>
    </submittedName>
</protein>
<dbReference type="SMART" id="SM00710">
    <property type="entry name" value="PbH1"/>
    <property type="match status" value="7"/>
</dbReference>
<evidence type="ECO:0000256" key="4">
    <source>
        <dbReference type="RuleBase" id="RU361169"/>
    </source>
</evidence>
<dbReference type="PANTHER" id="PTHR31339:SF9">
    <property type="entry name" value="PLASMIN AND FIBRONECTIN-BINDING PROTEIN A"/>
    <property type="match status" value="1"/>
</dbReference>
<accession>A0A7W7FXF7</accession>
<evidence type="ECO:0000256" key="1">
    <source>
        <dbReference type="ARBA" id="ARBA00008834"/>
    </source>
</evidence>
<dbReference type="EMBL" id="JACHMH010000001">
    <property type="protein sequence ID" value="MBB4681065.1"/>
    <property type="molecule type" value="Genomic_DNA"/>
</dbReference>
<dbReference type="PANTHER" id="PTHR31339">
    <property type="entry name" value="PECTIN LYASE-RELATED"/>
    <property type="match status" value="1"/>
</dbReference>
<dbReference type="InterPro" id="IPR012334">
    <property type="entry name" value="Pectin_lyas_fold"/>
</dbReference>
<evidence type="ECO:0000256" key="2">
    <source>
        <dbReference type="ARBA" id="ARBA00022801"/>
    </source>
</evidence>
<dbReference type="InterPro" id="IPR011050">
    <property type="entry name" value="Pectin_lyase_fold/virulence"/>
</dbReference>
<proteinExistence type="inferred from homology"/>
<sequence>MGPSRRDFLKVTGLAAGGLLLPGAGFALAAGSGAAGGALDASGSLSVAGSLDAADPWDAVPGILARIVPPTFPARDFPITAYGGKGDGKADNTAAFRAAIAACVQAGGGRVVVPAGTFLTGAIHLASNVNLHIQSGGIIRFSTDPAKFLPVVRTRWQGIECMNYSPFIYAYEATNVALTGSGRIDGQAANGPWFDFDPKRQPDWEKLQKQAVDNVAPDKRVFGGGHFLKPNMIQFYRCRNVLVEGLDIRNPAMWTIHPVLCRNVTVRGVTIYSRGGMVDGVDPEASADVHVTGCTFDTGDDGVVIKSGRDIDGRRVGVASENIVVEKCTFLGRWGAIAVGSEMSGGVRNVFAQDITIRPGPNYKTFHAVYIKTNKRRGGTVDGVHVRRLTADKIDRGAVFITMNYSLTGPGFGPIANPSVRNVTLDQLTVRGTPWAVRLDGLAESHIQDVRISNSTFTEVKDTNISIKNADRTVFSNVKVNGKPVS</sequence>
<evidence type="ECO:0000256" key="5">
    <source>
        <dbReference type="SAM" id="SignalP"/>
    </source>
</evidence>
<evidence type="ECO:0000313" key="7">
    <source>
        <dbReference type="Proteomes" id="UP000533598"/>
    </source>
</evidence>
<keyword evidence="7" id="KW-1185">Reference proteome</keyword>
<comment type="caution">
    <text evidence="6">The sequence shown here is derived from an EMBL/GenBank/DDBJ whole genome shotgun (WGS) entry which is preliminary data.</text>
</comment>
<gene>
    <name evidence="6" type="ORF">HNR67_007183</name>
</gene>
<dbReference type="GO" id="GO:0005975">
    <property type="term" value="P:carbohydrate metabolic process"/>
    <property type="evidence" value="ECO:0007669"/>
    <property type="project" value="InterPro"/>
</dbReference>
<keyword evidence="5" id="KW-0732">Signal</keyword>
<dbReference type="Pfam" id="PF00295">
    <property type="entry name" value="Glyco_hydro_28"/>
    <property type="match status" value="1"/>
</dbReference>
<dbReference type="SUPFAM" id="SSF51126">
    <property type="entry name" value="Pectin lyase-like"/>
    <property type="match status" value="1"/>
</dbReference>
<dbReference type="InterPro" id="IPR006311">
    <property type="entry name" value="TAT_signal"/>
</dbReference>
<dbReference type="InterPro" id="IPR000743">
    <property type="entry name" value="Glyco_hydro_28"/>
</dbReference>
<feature type="signal peptide" evidence="5">
    <location>
        <begin position="1"/>
        <end position="29"/>
    </location>
</feature>
<dbReference type="InterPro" id="IPR006626">
    <property type="entry name" value="PbH1"/>
</dbReference>
<organism evidence="6 7">
    <name type="scientific">Crossiella cryophila</name>
    <dbReference type="NCBI Taxonomy" id="43355"/>
    <lineage>
        <taxon>Bacteria</taxon>
        <taxon>Bacillati</taxon>
        <taxon>Actinomycetota</taxon>
        <taxon>Actinomycetes</taxon>
        <taxon>Pseudonocardiales</taxon>
        <taxon>Pseudonocardiaceae</taxon>
        <taxon>Crossiella</taxon>
    </lineage>
</organism>
<reference evidence="6 7" key="1">
    <citation type="submission" date="2020-08" db="EMBL/GenBank/DDBJ databases">
        <title>Sequencing the genomes of 1000 actinobacteria strains.</title>
        <authorList>
            <person name="Klenk H.-P."/>
        </authorList>
    </citation>
    <scope>NUCLEOTIDE SEQUENCE [LARGE SCALE GENOMIC DNA]</scope>
    <source>
        <strain evidence="6 7">DSM 44230</strain>
    </source>
</reference>